<evidence type="ECO:0000256" key="3">
    <source>
        <dbReference type="SAM" id="MobiDB-lite"/>
    </source>
</evidence>
<gene>
    <name evidence="4" type="ORF">PARMNEM_LOCUS6213</name>
</gene>
<name>A0AAV1KSF6_9NEOP</name>
<dbReference type="InterPro" id="IPR007587">
    <property type="entry name" value="SAPS"/>
</dbReference>
<feature type="compositionally biased region" description="Low complexity" evidence="3">
    <location>
        <begin position="993"/>
        <end position="1007"/>
    </location>
</feature>
<feature type="region of interest" description="Disordered" evidence="3">
    <location>
        <begin position="1031"/>
        <end position="1109"/>
    </location>
</feature>
<evidence type="ECO:0000256" key="1">
    <source>
        <dbReference type="ARBA" id="ARBA00006180"/>
    </source>
</evidence>
<dbReference type="EMBL" id="CAVLGL010000079">
    <property type="protein sequence ID" value="CAK1585072.1"/>
    <property type="molecule type" value="Genomic_DNA"/>
</dbReference>
<sequence length="1523" mass="166671">MFWRGNFVLVREINNLLKEENVTLTQVLEADNILQECKADNKALILFLTKPEILGELVTLITEEPPKNVDMTSQYRHAHIASEVLTSQLMMLSDRLSMDVVQMNRLCDFVNKDPPLNPLLASYFSKTIEMLLEKSPKQDWYLYHIVVHRVLDFFKSRRDFLPNLLRHISTSSIADIFKYFIRLDDPFNKIVFEWLEEHQFLESLIQIICGTYEYEEIRPANITDGAERSPEQTEKGQQETSEKVELNHKQEDKNESMDNAAEEEKLSREKRRIAEAGRASANAAALLCDLLLGACDPPGNIRRAATAWRLVARLRGAATVRLLLQGMFTSPPAARRHAVVNGCQLLLALLPHDSSPSPSPSVPHTFIHSCLKPTTHVHVAAGGPQARRGQRLPAAARAAAARLLALALAVSTTHIHTLLPQTNDACSRRRRRPAGTPWSTAASCCSRCCRTTPRPRPRRQYHTHSYTLASNQRRMFTSPPAARRHAVVNGCQLLLALLPHDSSPSPSPSVPHTFIHSCLKPTTHVHVAAGGPQARRGQRLPAAARAAAARLLALALAVSTTHIHTLLPQTNDACSRRRRRPAGTPWSTAASCCSRCCRTTPRPRPRRQYHTHSYTLASNQRRMFTSPPAARRHAVVNGCQLLLALLPHDSSPSPSPSVPHTFIHSCLKPTTHVHVAAGGPQARRGQRLPAAARAAAARLLALALAVSTTHIHTLLPQTNDACSRRRRRPAGTPWSTAASCCSRCCRTTPRPRPRRQYHTHSYTLASNQRRMFTSPPAARRHAVVNGCQLLLALLPHDSSPSPSPSVPHTFIHSCLKPTTHVHVAAGGPQARRGQRLPAAARAAAARLLALALAVSTTHIHTLLPQTNDACSRRRRRPAGTPWSTAASCCSRCCRTTPRPRPRRQYHTHSYTLASNQRRMFTSPPAARRHAVVNGCQLLLALLPHDSSPSPSPGNDGGGESSEESASVQRAVAPHLPLLHQALLRPPTPPPPEALVAPEAPPASAAPATNVAPVTSVATEIPVATETPVAQVTPVVPEAPAAPPPPTAPSTDVNMTSNEEESKDTEGKGKSEGLELESKEGSESEHKADAVQENSVEHRDAGDGAEERRAGRVGAARVHVAALVAQLAFSELQDVHNALLTLGTPGVLIDMFFDYPQNNFLHTQVYILIHNALSNRLYGERYARHLIDECNLLTRLMDTFEANENTKVGAGSIRRGNMGHVVLALRRLEGCAPAEPGAAQRWLAFREHTLRPLLLRHDTPLGGFYPSDNIYVYSEASGVNESITAVQLSCDENSPNSKNSFLELADQRFDDDTWDENNEAEADIDADAGNDAQEGAQEEPNLARINEYFQEVSGELGIICFTTLQLPSSPNNCLRGGFNASWDAAEDNATDGTEWANFEDAFANPADPFAPATEQSPFQQQDFTPFWAYGDRADAEDSKRQSGLEQSMQGMNLGNEFEAKPIDEASTAELTNNLLTAMSSMAPDVIADIVSAMPRADEPLAETLAEQSTEQSTNPADPESAADR</sequence>
<protein>
    <recommendedName>
        <fullName evidence="6">Serine/threonine-protein phosphatase 6 regulatory subunit 2</fullName>
    </recommendedName>
</protein>
<feature type="region of interest" description="Disordered" evidence="3">
    <location>
        <begin position="942"/>
        <end position="968"/>
    </location>
</feature>
<dbReference type="PANTHER" id="PTHR12634">
    <property type="entry name" value="SIT4 YEAST -ASSOCIATING PROTEIN-RELATED"/>
    <property type="match status" value="1"/>
</dbReference>
<evidence type="ECO:0000313" key="5">
    <source>
        <dbReference type="Proteomes" id="UP001314205"/>
    </source>
</evidence>
<feature type="compositionally biased region" description="Polar residues" evidence="3">
    <location>
        <begin position="1504"/>
        <end position="1514"/>
    </location>
</feature>
<keyword evidence="2" id="KW-0131">Cell cycle</keyword>
<dbReference type="Proteomes" id="UP001314205">
    <property type="component" value="Unassembled WGS sequence"/>
</dbReference>
<feature type="region of interest" description="Disordered" evidence="3">
    <location>
        <begin position="1496"/>
        <end position="1523"/>
    </location>
</feature>
<evidence type="ECO:0008006" key="6">
    <source>
        <dbReference type="Google" id="ProtNLM"/>
    </source>
</evidence>
<evidence type="ECO:0000256" key="2">
    <source>
        <dbReference type="ARBA" id="ARBA00023306"/>
    </source>
</evidence>
<comment type="similarity">
    <text evidence="1">Belongs to the SAPS family.</text>
</comment>
<feature type="region of interest" description="Disordered" evidence="3">
    <location>
        <begin position="981"/>
        <end position="1007"/>
    </location>
</feature>
<accession>A0AAV1KSF6</accession>
<feature type="region of interest" description="Disordered" evidence="3">
    <location>
        <begin position="220"/>
        <end position="269"/>
    </location>
</feature>
<proteinExistence type="inferred from homology"/>
<reference evidence="4 5" key="1">
    <citation type="submission" date="2023-11" db="EMBL/GenBank/DDBJ databases">
        <authorList>
            <person name="Hedman E."/>
            <person name="Englund M."/>
            <person name="Stromberg M."/>
            <person name="Nyberg Akerstrom W."/>
            <person name="Nylinder S."/>
            <person name="Jareborg N."/>
            <person name="Kallberg Y."/>
            <person name="Kronander E."/>
        </authorList>
    </citation>
    <scope>NUCLEOTIDE SEQUENCE [LARGE SCALE GENOMIC DNA]</scope>
</reference>
<dbReference type="Pfam" id="PF04499">
    <property type="entry name" value="SAPS"/>
    <property type="match status" value="2"/>
</dbReference>
<dbReference type="GO" id="GO:0019888">
    <property type="term" value="F:protein phosphatase regulator activity"/>
    <property type="evidence" value="ECO:0007669"/>
    <property type="project" value="TreeGrafter"/>
</dbReference>
<keyword evidence="5" id="KW-1185">Reference proteome</keyword>
<organism evidence="4 5">
    <name type="scientific">Parnassius mnemosyne</name>
    <name type="common">clouded apollo</name>
    <dbReference type="NCBI Taxonomy" id="213953"/>
    <lineage>
        <taxon>Eukaryota</taxon>
        <taxon>Metazoa</taxon>
        <taxon>Ecdysozoa</taxon>
        <taxon>Arthropoda</taxon>
        <taxon>Hexapoda</taxon>
        <taxon>Insecta</taxon>
        <taxon>Pterygota</taxon>
        <taxon>Neoptera</taxon>
        <taxon>Endopterygota</taxon>
        <taxon>Lepidoptera</taxon>
        <taxon>Glossata</taxon>
        <taxon>Ditrysia</taxon>
        <taxon>Papilionoidea</taxon>
        <taxon>Papilionidae</taxon>
        <taxon>Parnassiinae</taxon>
        <taxon>Parnassini</taxon>
        <taxon>Parnassius</taxon>
        <taxon>Driopa</taxon>
    </lineage>
</organism>
<feature type="compositionally biased region" description="Basic and acidic residues" evidence="3">
    <location>
        <begin position="1063"/>
        <end position="1109"/>
    </location>
</feature>
<feature type="compositionally biased region" description="Basic and acidic residues" evidence="3">
    <location>
        <begin position="225"/>
        <end position="269"/>
    </location>
</feature>
<evidence type="ECO:0000313" key="4">
    <source>
        <dbReference type="EMBL" id="CAK1585072.1"/>
    </source>
</evidence>
<comment type="caution">
    <text evidence="4">The sequence shown here is derived from an EMBL/GenBank/DDBJ whole genome shotgun (WGS) entry which is preliminary data.</text>
</comment>
<dbReference type="GO" id="GO:0019903">
    <property type="term" value="F:protein phosphatase binding"/>
    <property type="evidence" value="ECO:0007669"/>
    <property type="project" value="InterPro"/>
</dbReference>
<dbReference type="PANTHER" id="PTHR12634:SF8">
    <property type="entry name" value="FIERY MOUNTAIN, ISOFORM D"/>
    <property type="match status" value="1"/>
</dbReference>